<proteinExistence type="predicted"/>
<sequence length="256" mass="29201">MFRAFRIFILLTILLIVGGSTYLSQLRATDWDAPLWVSIFPINGDGSSNTERYINSLKKNNFRDIEAFMAEEAEYYKVPIKNPTIVNVANKVLEQPPLPPTSRSTLNIMLWSLKLRYWVFTHGSNASPSPDIQIYVVYYDPANNKKLSHSLGLEKGHIGVVHAYAGQRYTRKNNVIIAHEFLHTLGAVDKYELATNYPIFPLGFANPDNQPLYPQKRAEIMAGRMPVSKNEAIFPKNLYRVVIGKQTAKEINWLEK</sequence>
<accession>A0A3B1ACR0</accession>
<protein>
    <submittedName>
        <fullName evidence="1">Uncharacterized protein</fullName>
    </submittedName>
</protein>
<reference evidence="1" key="1">
    <citation type="submission" date="2018-06" db="EMBL/GenBank/DDBJ databases">
        <authorList>
            <person name="Zhirakovskaya E."/>
        </authorList>
    </citation>
    <scope>NUCLEOTIDE SEQUENCE</scope>
</reference>
<name>A0A3B1ACR0_9ZZZZ</name>
<dbReference type="EMBL" id="UOFT01000061">
    <property type="protein sequence ID" value="VAW97692.1"/>
    <property type="molecule type" value="Genomic_DNA"/>
</dbReference>
<organism evidence="1">
    <name type="scientific">hydrothermal vent metagenome</name>
    <dbReference type="NCBI Taxonomy" id="652676"/>
    <lineage>
        <taxon>unclassified sequences</taxon>
        <taxon>metagenomes</taxon>
        <taxon>ecological metagenomes</taxon>
    </lineage>
</organism>
<dbReference type="AlphaFoldDB" id="A0A3B1ACR0"/>
<gene>
    <name evidence="1" type="ORF">MNBD_GAMMA23-594</name>
</gene>
<evidence type="ECO:0000313" key="1">
    <source>
        <dbReference type="EMBL" id="VAW97692.1"/>
    </source>
</evidence>